<feature type="domain" description="Ricin B lectin" evidence="2">
    <location>
        <begin position="95"/>
        <end position="229"/>
    </location>
</feature>
<dbReference type="STRING" id="231916.A0A409WT26"/>
<evidence type="ECO:0000313" key="3">
    <source>
        <dbReference type="EMBL" id="PPQ81685.1"/>
    </source>
</evidence>
<evidence type="ECO:0000313" key="4">
    <source>
        <dbReference type="Proteomes" id="UP000284706"/>
    </source>
</evidence>
<dbReference type="InterPro" id="IPR035992">
    <property type="entry name" value="Ricin_B-like_lectins"/>
</dbReference>
<comment type="caution">
    <text evidence="3">The sequence shown here is derived from an EMBL/GenBank/DDBJ whole genome shotgun (WGS) entry which is preliminary data.</text>
</comment>
<keyword evidence="4" id="KW-1185">Reference proteome</keyword>
<sequence length="233" mass="24931">MISFSFLHHLSILFAAASTTSSRQYTIRNNCPSFIEVFIGGTSAATLAPNATFSTSLPGDWDGTIRTNLNAPISEENGSTVTICPNGDFLEASASPVQINPNGNTAKCLDVRGAKFANGTPVQIYDCNGTAAQKWLIQHGRGIQVQVAGTPYCLDAGSHPANGVKMKIWTCAANQPAQTWYYTYGTKSGIYLTDTNFALDLTDGSLANGNQVQIYQIYSNSPNQIWTTSPVSS</sequence>
<dbReference type="CDD" id="cd00161">
    <property type="entry name" value="beta-trefoil_Ricin-like"/>
    <property type="match status" value="1"/>
</dbReference>
<feature type="signal peptide" evidence="1">
    <location>
        <begin position="1"/>
        <end position="22"/>
    </location>
</feature>
<protein>
    <recommendedName>
        <fullName evidence="2">Ricin B lectin domain-containing protein</fullName>
    </recommendedName>
</protein>
<organism evidence="3 4">
    <name type="scientific">Gymnopilus dilepis</name>
    <dbReference type="NCBI Taxonomy" id="231916"/>
    <lineage>
        <taxon>Eukaryota</taxon>
        <taxon>Fungi</taxon>
        <taxon>Dikarya</taxon>
        <taxon>Basidiomycota</taxon>
        <taxon>Agaricomycotina</taxon>
        <taxon>Agaricomycetes</taxon>
        <taxon>Agaricomycetidae</taxon>
        <taxon>Agaricales</taxon>
        <taxon>Agaricineae</taxon>
        <taxon>Hymenogastraceae</taxon>
        <taxon>Gymnopilus</taxon>
    </lineage>
</organism>
<gene>
    <name evidence="3" type="ORF">CVT26_007679</name>
</gene>
<dbReference type="Pfam" id="PF00652">
    <property type="entry name" value="Ricin_B_lectin"/>
    <property type="match status" value="1"/>
</dbReference>
<dbReference type="InParanoid" id="A0A409WT26"/>
<reference evidence="3 4" key="1">
    <citation type="journal article" date="2018" name="Evol. Lett.">
        <title>Horizontal gene cluster transfer increased hallucinogenic mushroom diversity.</title>
        <authorList>
            <person name="Reynolds H.T."/>
            <person name="Vijayakumar V."/>
            <person name="Gluck-Thaler E."/>
            <person name="Korotkin H.B."/>
            <person name="Matheny P.B."/>
            <person name="Slot J.C."/>
        </authorList>
    </citation>
    <scope>NUCLEOTIDE SEQUENCE [LARGE SCALE GENOMIC DNA]</scope>
    <source>
        <strain evidence="3 4">SRW20</strain>
    </source>
</reference>
<accession>A0A409WT26</accession>
<evidence type="ECO:0000259" key="2">
    <source>
        <dbReference type="SMART" id="SM00458"/>
    </source>
</evidence>
<name>A0A409WT26_9AGAR</name>
<dbReference type="InterPro" id="IPR000772">
    <property type="entry name" value="Ricin_B_lectin"/>
</dbReference>
<dbReference type="Proteomes" id="UP000284706">
    <property type="component" value="Unassembled WGS sequence"/>
</dbReference>
<dbReference type="OrthoDB" id="6770063at2759"/>
<proteinExistence type="predicted"/>
<dbReference type="AlphaFoldDB" id="A0A409WT26"/>
<feature type="chain" id="PRO_5019544021" description="Ricin B lectin domain-containing protein" evidence="1">
    <location>
        <begin position="23"/>
        <end position="233"/>
    </location>
</feature>
<evidence type="ECO:0000256" key="1">
    <source>
        <dbReference type="SAM" id="SignalP"/>
    </source>
</evidence>
<dbReference type="EMBL" id="NHYE01004841">
    <property type="protein sequence ID" value="PPQ81685.1"/>
    <property type="molecule type" value="Genomic_DNA"/>
</dbReference>
<dbReference type="SUPFAM" id="SSF50370">
    <property type="entry name" value="Ricin B-like lectins"/>
    <property type="match status" value="1"/>
</dbReference>
<keyword evidence="1" id="KW-0732">Signal</keyword>
<dbReference type="Gene3D" id="2.80.10.50">
    <property type="match status" value="2"/>
</dbReference>
<dbReference type="PROSITE" id="PS50231">
    <property type="entry name" value="RICIN_B_LECTIN"/>
    <property type="match status" value="1"/>
</dbReference>
<dbReference type="SMART" id="SM00458">
    <property type="entry name" value="RICIN"/>
    <property type="match status" value="1"/>
</dbReference>